<name>A0ABN8BUK0_9STRA</name>
<reference evidence="2 3" key="1">
    <citation type="submission" date="2021-11" db="EMBL/GenBank/DDBJ databases">
        <authorList>
            <person name="Islam A."/>
            <person name="Islam S."/>
            <person name="Flora M.S."/>
            <person name="Rahman M."/>
            <person name="Ziaur R.M."/>
            <person name="Epstein J.H."/>
            <person name="Hassan M."/>
            <person name="Klassen M."/>
            <person name="Woodard K."/>
            <person name="Webb A."/>
            <person name="Webby R.J."/>
            <person name="El Zowalaty M.E."/>
        </authorList>
    </citation>
    <scope>NUCLEOTIDE SEQUENCE [LARGE SCALE GENOMIC DNA]</scope>
    <source>
        <strain evidence="2">Pf1</strain>
    </source>
</reference>
<evidence type="ECO:0000256" key="1">
    <source>
        <dbReference type="SAM" id="MobiDB-lite"/>
    </source>
</evidence>
<feature type="compositionally biased region" description="Low complexity" evidence="1">
    <location>
        <begin position="91"/>
        <end position="101"/>
    </location>
</feature>
<evidence type="ECO:0000313" key="3">
    <source>
        <dbReference type="Proteomes" id="UP001157938"/>
    </source>
</evidence>
<protein>
    <submittedName>
        <fullName evidence="2">Uncharacterized protein</fullName>
    </submittedName>
</protein>
<accession>A0ABN8BUK0</accession>
<feature type="region of interest" description="Disordered" evidence="1">
    <location>
        <begin position="31"/>
        <end position="140"/>
    </location>
</feature>
<proteinExistence type="predicted"/>
<gene>
    <name evidence="2" type="ORF">PFR001_LOCUS330</name>
</gene>
<dbReference type="EMBL" id="CAKLBC010000009">
    <property type="protein sequence ID" value="CAH0484583.1"/>
    <property type="molecule type" value="Genomic_DNA"/>
</dbReference>
<comment type="caution">
    <text evidence="2">The sequence shown here is derived from an EMBL/GenBank/DDBJ whole genome shotgun (WGS) entry which is preliminary data.</text>
</comment>
<evidence type="ECO:0000313" key="2">
    <source>
        <dbReference type="EMBL" id="CAH0484583.1"/>
    </source>
</evidence>
<dbReference type="Proteomes" id="UP001157938">
    <property type="component" value="Unassembled WGS sequence"/>
</dbReference>
<keyword evidence="3" id="KW-1185">Reference proteome</keyword>
<sequence length="216" mass="21944">MAKTTTTQEPGTGAAEEAAVRAALTMMVEAVEARHTTKEDLAPGGATSPPPTEGAGSEAADAEDGTPVGLLSSTLGCSGVPVRSSREATAVERAATTQAGEAAERRRQQAAGVDMAQRDEESAEEMCLEAGDGGGEGDGLSEALEAMMAASSDEDVVMEGETEWQPSDDEVEVVAVVAPAGPAEERTAGGRARKTRKSAEVASAMIACQLASFTTQ</sequence>
<organism evidence="2 3">
    <name type="scientific">Peronospora farinosa</name>
    <dbReference type="NCBI Taxonomy" id="134698"/>
    <lineage>
        <taxon>Eukaryota</taxon>
        <taxon>Sar</taxon>
        <taxon>Stramenopiles</taxon>
        <taxon>Oomycota</taxon>
        <taxon>Peronosporomycetes</taxon>
        <taxon>Peronosporales</taxon>
        <taxon>Peronosporaceae</taxon>
        <taxon>Peronospora</taxon>
    </lineage>
</organism>
<feature type="compositionally biased region" description="Basic and acidic residues" evidence="1">
    <location>
        <begin position="31"/>
        <end position="41"/>
    </location>
</feature>